<protein>
    <submittedName>
        <fullName evidence="3">16S rRNA (Guanine(966)-N(2))-methyltransferase RsmD</fullName>
        <ecNumber evidence="3">2.1.1.171</ecNumber>
    </submittedName>
</protein>
<dbReference type="Proteomes" id="UP001597391">
    <property type="component" value="Unassembled WGS sequence"/>
</dbReference>
<organism evidence="3 4">
    <name type="scientific">Populibacterium corticicola</name>
    <dbReference type="NCBI Taxonomy" id="1812826"/>
    <lineage>
        <taxon>Bacteria</taxon>
        <taxon>Bacillati</taxon>
        <taxon>Actinomycetota</taxon>
        <taxon>Actinomycetes</taxon>
        <taxon>Micrococcales</taxon>
        <taxon>Jonesiaceae</taxon>
        <taxon>Populibacterium</taxon>
    </lineage>
</organism>
<dbReference type="EMBL" id="JBHUOP010000001">
    <property type="protein sequence ID" value="MFD2839018.1"/>
    <property type="molecule type" value="Genomic_DNA"/>
</dbReference>
<dbReference type="InterPro" id="IPR029063">
    <property type="entry name" value="SAM-dependent_MTases_sf"/>
</dbReference>
<dbReference type="PANTHER" id="PTHR43542">
    <property type="entry name" value="METHYLTRANSFERASE"/>
    <property type="match status" value="1"/>
</dbReference>
<gene>
    <name evidence="3" type="primary">rsmD</name>
    <name evidence="3" type="ORF">ACFSYH_00320</name>
</gene>
<dbReference type="InterPro" id="IPR004398">
    <property type="entry name" value="RNA_MeTrfase_RsmD"/>
</dbReference>
<dbReference type="Gene3D" id="3.40.50.150">
    <property type="entry name" value="Vaccinia Virus protein VP39"/>
    <property type="match status" value="1"/>
</dbReference>
<dbReference type="NCBIfam" id="TIGR00095">
    <property type="entry name" value="16S rRNA (guanine(966)-N(2))-methyltransferase RsmD"/>
    <property type="match status" value="1"/>
</dbReference>
<evidence type="ECO:0000313" key="4">
    <source>
        <dbReference type="Proteomes" id="UP001597391"/>
    </source>
</evidence>
<name>A0ABW5XBH5_9MICO</name>
<keyword evidence="4" id="KW-1185">Reference proteome</keyword>
<dbReference type="PIRSF" id="PIRSF004553">
    <property type="entry name" value="CHP00095"/>
    <property type="match status" value="1"/>
</dbReference>
<dbReference type="RefSeq" id="WP_377464419.1">
    <property type="nucleotide sequence ID" value="NZ_JBHUOP010000001.1"/>
</dbReference>
<comment type="caution">
    <text evidence="3">The sequence shown here is derived from an EMBL/GenBank/DDBJ whole genome shotgun (WGS) entry which is preliminary data.</text>
</comment>
<dbReference type="SUPFAM" id="SSF53335">
    <property type="entry name" value="S-adenosyl-L-methionine-dependent methyltransferases"/>
    <property type="match status" value="1"/>
</dbReference>
<accession>A0ABW5XBH5</accession>
<keyword evidence="1 3" id="KW-0489">Methyltransferase</keyword>
<sequence>MTRIVAGTAGGRALKVPPKGTRPTSERVREAIFSRLDHYDVLEDAQVLDLFAGSGALGLEAVSRGARGAVLVEAHRAAAQICQSNVTILGFENVAVVQEKAENYVTRAQPRPWDVVFLDPPYDFSDESLTAILANLEATMHESGVVVVERSSRSPKPTYPASWRLITEKNYGETTVFYYEPDLPDPHTGSQPVID</sequence>
<evidence type="ECO:0000256" key="2">
    <source>
        <dbReference type="ARBA" id="ARBA00022679"/>
    </source>
</evidence>
<reference evidence="4" key="1">
    <citation type="journal article" date="2019" name="Int. J. Syst. Evol. Microbiol.">
        <title>The Global Catalogue of Microorganisms (GCM) 10K type strain sequencing project: providing services to taxonomists for standard genome sequencing and annotation.</title>
        <authorList>
            <consortium name="The Broad Institute Genomics Platform"/>
            <consortium name="The Broad Institute Genome Sequencing Center for Infectious Disease"/>
            <person name="Wu L."/>
            <person name="Ma J."/>
        </authorList>
    </citation>
    <scope>NUCLEOTIDE SEQUENCE [LARGE SCALE GENOMIC DNA]</scope>
    <source>
        <strain evidence="4">KCTC 33576</strain>
    </source>
</reference>
<dbReference type="EC" id="2.1.1.171" evidence="3"/>
<dbReference type="PANTHER" id="PTHR43542:SF1">
    <property type="entry name" value="METHYLTRANSFERASE"/>
    <property type="match status" value="1"/>
</dbReference>
<dbReference type="CDD" id="cd02440">
    <property type="entry name" value="AdoMet_MTases"/>
    <property type="match status" value="1"/>
</dbReference>
<evidence type="ECO:0000313" key="3">
    <source>
        <dbReference type="EMBL" id="MFD2839018.1"/>
    </source>
</evidence>
<proteinExistence type="predicted"/>
<evidence type="ECO:0000256" key="1">
    <source>
        <dbReference type="ARBA" id="ARBA00022603"/>
    </source>
</evidence>
<dbReference type="Pfam" id="PF03602">
    <property type="entry name" value="Cons_hypoth95"/>
    <property type="match status" value="1"/>
</dbReference>
<keyword evidence="2 3" id="KW-0808">Transferase</keyword>
<dbReference type="GO" id="GO:0052913">
    <property type="term" value="F:16S rRNA (guanine(966)-N(2))-methyltransferase activity"/>
    <property type="evidence" value="ECO:0007669"/>
    <property type="project" value="UniProtKB-EC"/>
</dbReference>